<dbReference type="PANTHER" id="PTHR43037">
    <property type="entry name" value="UNNAMED PRODUCT-RELATED"/>
    <property type="match status" value="1"/>
</dbReference>
<dbReference type="Gene3D" id="3.40.50.1820">
    <property type="entry name" value="alpha/beta hydrolase"/>
    <property type="match status" value="1"/>
</dbReference>
<proteinExistence type="predicted"/>
<dbReference type="PANTHER" id="PTHR43037:SF1">
    <property type="entry name" value="BLL1128 PROTEIN"/>
    <property type="match status" value="1"/>
</dbReference>
<sequence>MAGAGRTPNPFPGGGRIYRHPRSGMPWSRAYTVYVPYGLRRTTRAPLVMALHGCNQSAQDFAAITRFNQLADRHQFLVVYPEQSRINNGQVCWNWPQPQHQKRYGGEPAALAGIVQRMLADRTRWRVDPTRVYAVGLSAGGTMAMTLGATYPDVFAAVGAHSAPPYRSASSATQAISAMQGRRLTPPPPPPHEARVLPPTVLFQGSLDGTVWPANAQKIADQWLSHHQAAGFGAARLGGPREVRRPLARPWTKTSARGYSVRRWSAGRDRLLEVWLVDGLGHAWSGGAADFAFSDRRGPRATTEIWRFLSRHALG</sequence>
<keyword evidence="2" id="KW-0378">Hydrolase</keyword>
<organism evidence="3 4">
    <name type="scientific">Ammonicoccus fulvus</name>
    <dbReference type="NCBI Taxonomy" id="3138240"/>
    <lineage>
        <taxon>Bacteria</taxon>
        <taxon>Bacillati</taxon>
        <taxon>Actinomycetota</taxon>
        <taxon>Actinomycetes</taxon>
        <taxon>Propionibacteriales</taxon>
        <taxon>Propionibacteriaceae</taxon>
        <taxon>Ammonicoccus</taxon>
    </lineage>
</organism>
<name>A0ABZ3FVV1_9ACTN</name>
<protein>
    <submittedName>
        <fullName evidence="3">PHB depolymerase family esterase</fullName>
    </submittedName>
</protein>
<dbReference type="SUPFAM" id="SSF53474">
    <property type="entry name" value="alpha/beta-Hydrolases"/>
    <property type="match status" value="1"/>
</dbReference>
<keyword evidence="1" id="KW-0732">Signal</keyword>
<dbReference type="InterPro" id="IPR010126">
    <property type="entry name" value="Esterase_phb"/>
</dbReference>
<keyword evidence="4" id="KW-1185">Reference proteome</keyword>
<gene>
    <name evidence="3" type="ORF">AADG42_16375</name>
</gene>
<dbReference type="RefSeq" id="WP_425310243.1">
    <property type="nucleotide sequence ID" value="NZ_CP154795.1"/>
</dbReference>
<evidence type="ECO:0000256" key="1">
    <source>
        <dbReference type="ARBA" id="ARBA00022729"/>
    </source>
</evidence>
<evidence type="ECO:0000256" key="2">
    <source>
        <dbReference type="ARBA" id="ARBA00022801"/>
    </source>
</evidence>
<dbReference type="EMBL" id="CP154795">
    <property type="protein sequence ID" value="XAN08815.1"/>
    <property type="molecule type" value="Genomic_DNA"/>
</dbReference>
<evidence type="ECO:0000313" key="3">
    <source>
        <dbReference type="EMBL" id="XAN08815.1"/>
    </source>
</evidence>
<dbReference type="Proteomes" id="UP001442841">
    <property type="component" value="Chromosome"/>
</dbReference>
<dbReference type="NCBIfam" id="TIGR01840">
    <property type="entry name" value="esterase_phb"/>
    <property type="match status" value="1"/>
</dbReference>
<reference evidence="3 4" key="1">
    <citation type="submission" date="2024-04" db="EMBL/GenBank/DDBJ databases">
        <title>Isolation of an actinomycete strain from pig manure.</title>
        <authorList>
            <person name="Gong T."/>
            <person name="Yu Z."/>
            <person name="An M."/>
            <person name="Wei C."/>
            <person name="Yang W."/>
            <person name="Liu L."/>
        </authorList>
    </citation>
    <scope>NUCLEOTIDE SEQUENCE [LARGE SCALE GENOMIC DNA]</scope>
    <source>
        <strain evidence="3 4">ZF39</strain>
    </source>
</reference>
<dbReference type="InterPro" id="IPR029058">
    <property type="entry name" value="AB_hydrolase_fold"/>
</dbReference>
<dbReference type="Pfam" id="PF10503">
    <property type="entry name" value="Esterase_PHB"/>
    <property type="match status" value="1"/>
</dbReference>
<evidence type="ECO:0000313" key="4">
    <source>
        <dbReference type="Proteomes" id="UP001442841"/>
    </source>
</evidence>
<accession>A0ABZ3FVV1</accession>
<dbReference type="InterPro" id="IPR050955">
    <property type="entry name" value="Plant_Biomass_Hydrol_Est"/>
</dbReference>